<dbReference type="PANTHER" id="PTHR21180">
    <property type="entry name" value="ENDONUCLEASE/EXONUCLEASE/PHOSPHATASE FAMILY DOMAIN-CONTAINING PROTEIN 1"/>
    <property type="match status" value="1"/>
</dbReference>
<accession>A0AA49JD07</accession>
<organism evidence="2">
    <name type="scientific">Roseihalotalea indica</name>
    <dbReference type="NCBI Taxonomy" id="2867963"/>
    <lineage>
        <taxon>Bacteria</taxon>
        <taxon>Pseudomonadati</taxon>
        <taxon>Bacteroidota</taxon>
        <taxon>Cytophagia</taxon>
        <taxon>Cytophagales</taxon>
        <taxon>Catalimonadaceae</taxon>
        <taxon>Roseihalotalea</taxon>
    </lineage>
</organism>
<dbReference type="InterPro" id="IPR010994">
    <property type="entry name" value="RuvA_2-like"/>
</dbReference>
<dbReference type="Gene3D" id="1.10.150.280">
    <property type="entry name" value="AF1531-like domain"/>
    <property type="match status" value="2"/>
</dbReference>
<evidence type="ECO:0000313" key="2">
    <source>
        <dbReference type="EMBL" id="WKN36218.1"/>
    </source>
</evidence>
<keyword evidence="1" id="KW-0812">Transmembrane</keyword>
<dbReference type="EMBL" id="CP120682">
    <property type="protein sequence ID" value="WKN36218.1"/>
    <property type="molecule type" value="Genomic_DNA"/>
</dbReference>
<protein>
    <submittedName>
        <fullName evidence="2">Helix-hairpin-helix domain-containing protein</fullName>
    </submittedName>
</protein>
<keyword evidence="1" id="KW-1133">Transmembrane helix</keyword>
<reference evidence="2" key="2">
    <citation type="journal article" date="2024" name="Antonie Van Leeuwenhoek">
        <title>Roseihalotalea indica gen. nov., sp. nov., a halophilic Bacteroidetes from mesopelagic Southwest Indian Ocean with higher carbohydrate metabolic potential.</title>
        <authorList>
            <person name="Chen B."/>
            <person name="Zhang M."/>
            <person name="Lin D."/>
            <person name="Ye J."/>
            <person name="Tang K."/>
        </authorList>
    </citation>
    <scope>NUCLEOTIDE SEQUENCE</scope>
    <source>
        <strain evidence="2">TK19036</strain>
    </source>
</reference>
<sequence>MRQLSDWLRDYFGFSSSEMSGFWVLISLAILLLAIPPLGRYAFHGMLPSSSSATDREQIDSLMALLDTKANLRESSTPRQREYRPDYISFDPNTASVKVLLQNGLPQWLSQRIVKFREKGGKFYVKKDLLKIYGFTETNYHSLKDFIQLPDVVEAKYQQGLHSANQKDRELYTVPKKGERITQKININETDSLRLCEVPGIGKVLSARIIKFRDKLGGVHNLQQFSEVYHLSPEAVENLLKYTYVSENFQVQKINLNTDDVSTLAKHPYISFSLAKAIVRHREAYGNFERLTDSKEVYLMDEDTFQKIAPYLSL</sequence>
<dbReference type="SUPFAM" id="SSF47781">
    <property type="entry name" value="RuvA domain 2-like"/>
    <property type="match status" value="3"/>
</dbReference>
<dbReference type="GO" id="GO:0015627">
    <property type="term" value="C:type II protein secretion system complex"/>
    <property type="evidence" value="ECO:0007669"/>
    <property type="project" value="TreeGrafter"/>
</dbReference>
<dbReference type="Pfam" id="PF12836">
    <property type="entry name" value="HHH_3"/>
    <property type="match status" value="3"/>
</dbReference>
<proteinExistence type="predicted"/>
<dbReference type="AlphaFoldDB" id="A0AA49JD07"/>
<keyword evidence="1" id="KW-0472">Membrane</keyword>
<dbReference type="GO" id="GO:0015628">
    <property type="term" value="P:protein secretion by the type II secretion system"/>
    <property type="evidence" value="ECO:0007669"/>
    <property type="project" value="TreeGrafter"/>
</dbReference>
<evidence type="ECO:0000256" key="1">
    <source>
        <dbReference type="SAM" id="Phobius"/>
    </source>
</evidence>
<dbReference type="PANTHER" id="PTHR21180:SF32">
    <property type="entry name" value="ENDONUCLEASE_EXONUCLEASE_PHOSPHATASE FAMILY DOMAIN-CONTAINING PROTEIN 1"/>
    <property type="match status" value="1"/>
</dbReference>
<feature type="transmembrane region" description="Helical" evidence="1">
    <location>
        <begin position="20"/>
        <end position="43"/>
    </location>
</feature>
<name>A0AA49JD07_9BACT</name>
<reference evidence="2" key="1">
    <citation type="journal article" date="2023" name="Comput. Struct. Biotechnol. J.">
        <title>Discovery of a novel marine Bacteroidetes with a rich repertoire of carbohydrate-active enzymes.</title>
        <authorList>
            <person name="Chen B."/>
            <person name="Liu G."/>
            <person name="Chen Q."/>
            <person name="Wang H."/>
            <person name="Liu L."/>
            <person name="Tang K."/>
        </authorList>
    </citation>
    <scope>NUCLEOTIDE SEQUENCE</scope>
    <source>
        <strain evidence="2">TK19036</strain>
    </source>
</reference>
<gene>
    <name evidence="2" type="ORF">K4G66_28030</name>
</gene>
<dbReference type="InterPro" id="IPR051675">
    <property type="entry name" value="Endo/Exo/Phosphatase_dom_1"/>
</dbReference>